<name>A0A0E9QEX1_ANGAN</name>
<accession>A0A0E9QEX1</accession>
<reference evidence="1" key="1">
    <citation type="submission" date="2014-11" db="EMBL/GenBank/DDBJ databases">
        <authorList>
            <person name="Amaro Gonzalez C."/>
        </authorList>
    </citation>
    <scope>NUCLEOTIDE SEQUENCE</scope>
</reference>
<organism evidence="1">
    <name type="scientific">Anguilla anguilla</name>
    <name type="common">European freshwater eel</name>
    <name type="synonym">Muraena anguilla</name>
    <dbReference type="NCBI Taxonomy" id="7936"/>
    <lineage>
        <taxon>Eukaryota</taxon>
        <taxon>Metazoa</taxon>
        <taxon>Chordata</taxon>
        <taxon>Craniata</taxon>
        <taxon>Vertebrata</taxon>
        <taxon>Euteleostomi</taxon>
        <taxon>Actinopterygii</taxon>
        <taxon>Neopterygii</taxon>
        <taxon>Teleostei</taxon>
        <taxon>Anguilliformes</taxon>
        <taxon>Anguillidae</taxon>
        <taxon>Anguilla</taxon>
    </lineage>
</organism>
<sequence>MCFLNMVDMVRYPRRPRSQNTFPRHFQFDHLTLALRHYTDPGNYHWERFRGGKKVILQ</sequence>
<evidence type="ECO:0000313" key="1">
    <source>
        <dbReference type="EMBL" id="JAH15411.1"/>
    </source>
</evidence>
<reference evidence="1" key="2">
    <citation type="journal article" date="2015" name="Fish Shellfish Immunol.">
        <title>Early steps in the European eel (Anguilla anguilla)-Vibrio vulnificus interaction in the gills: Role of the RtxA13 toxin.</title>
        <authorList>
            <person name="Callol A."/>
            <person name="Pajuelo D."/>
            <person name="Ebbesson L."/>
            <person name="Teles M."/>
            <person name="MacKenzie S."/>
            <person name="Amaro C."/>
        </authorList>
    </citation>
    <scope>NUCLEOTIDE SEQUENCE</scope>
</reference>
<dbReference type="EMBL" id="GBXM01093166">
    <property type="protein sequence ID" value="JAH15411.1"/>
    <property type="molecule type" value="Transcribed_RNA"/>
</dbReference>
<protein>
    <submittedName>
        <fullName evidence="1">Uncharacterized protein</fullName>
    </submittedName>
</protein>
<dbReference type="AlphaFoldDB" id="A0A0E9QEX1"/>
<proteinExistence type="predicted"/>